<evidence type="ECO:0000256" key="2">
    <source>
        <dbReference type="ARBA" id="ARBA00023235"/>
    </source>
</evidence>
<dbReference type="InterPro" id="IPR050343">
    <property type="entry name" value="RsuA_PseudoU_synthase"/>
</dbReference>
<evidence type="ECO:0000259" key="5">
    <source>
        <dbReference type="SMART" id="SM00363"/>
    </source>
</evidence>
<dbReference type="InterPro" id="IPR036986">
    <property type="entry name" value="S4_RNA-bd_sf"/>
</dbReference>
<evidence type="ECO:0000256" key="1">
    <source>
        <dbReference type="ARBA" id="ARBA00008348"/>
    </source>
</evidence>
<keyword evidence="3" id="KW-0694">RNA-binding</keyword>
<dbReference type="SUPFAM" id="SSF55174">
    <property type="entry name" value="Alpha-L RNA-binding motif"/>
    <property type="match status" value="1"/>
</dbReference>
<feature type="domain" description="RNA-binding S4" evidence="5">
    <location>
        <begin position="1"/>
        <end position="66"/>
    </location>
</feature>
<keyword evidence="2 4" id="KW-0413">Isomerase</keyword>
<dbReference type="InterPro" id="IPR018496">
    <property type="entry name" value="PsdUridine_synth_RsuA/RluB_CS"/>
</dbReference>
<comment type="similarity">
    <text evidence="1 4">Belongs to the pseudouridine synthase RsuA family.</text>
</comment>
<dbReference type="RefSeq" id="WP_194703542.1">
    <property type="nucleotide sequence ID" value="NZ_JADKNH010000014.1"/>
</dbReference>
<dbReference type="Pfam" id="PF01479">
    <property type="entry name" value="S4"/>
    <property type="match status" value="1"/>
</dbReference>
<evidence type="ECO:0000313" key="6">
    <source>
        <dbReference type="EMBL" id="MBF4695306.1"/>
    </source>
</evidence>
<dbReference type="NCBIfam" id="TIGR00093">
    <property type="entry name" value="pseudouridine synthase"/>
    <property type="match status" value="1"/>
</dbReference>
<reference evidence="6 7" key="1">
    <citation type="submission" date="2020-11" db="EMBL/GenBank/DDBJ databases">
        <title>Fusibacter basophilias sp. nov.</title>
        <authorList>
            <person name="Qiu D."/>
        </authorList>
    </citation>
    <scope>NUCLEOTIDE SEQUENCE [LARGE SCALE GENOMIC DNA]</scope>
    <source>
        <strain evidence="6 7">Q10-2</strain>
    </source>
</reference>
<protein>
    <recommendedName>
        <fullName evidence="4">Pseudouridine synthase</fullName>
        <ecNumber evidence="4">5.4.99.-</ecNumber>
    </recommendedName>
</protein>
<evidence type="ECO:0000256" key="3">
    <source>
        <dbReference type="PROSITE-ProRule" id="PRU00182"/>
    </source>
</evidence>
<dbReference type="EC" id="5.4.99.-" evidence="4"/>
<accession>A0ABR9ZXV9</accession>
<dbReference type="Gene3D" id="3.30.70.1560">
    <property type="entry name" value="Alpha-L RNA-binding motif"/>
    <property type="match status" value="1"/>
</dbReference>
<dbReference type="Gene3D" id="3.10.290.10">
    <property type="entry name" value="RNA-binding S4 domain"/>
    <property type="match status" value="1"/>
</dbReference>
<dbReference type="PROSITE" id="PS50889">
    <property type="entry name" value="S4"/>
    <property type="match status" value="1"/>
</dbReference>
<dbReference type="EMBL" id="JADKNH010000014">
    <property type="protein sequence ID" value="MBF4695306.1"/>
    <property type="molecule type" value="Genomic_DNA"/>
</dbReference>
<dbReference type="Pfam" id="PF00849">
    <property type="entry name" value="PseudoU_synth_2"/>
    <property type="match status" value="1"/>
</dbReference>
<dbReference type="SMART" id="SM00363">
    <property type="entry name" value="S4"/>
    <property type="match status" value="1"/>
</dbReference>
<organism evidence="6 7">
    <name type="scientific">Fusibacter ferrireducens</name>
    <dbReference type="NCBI Taxonomy" id="2785058"/>
    <lineage>
        <taxon>Bacteria</taxon>
        <taxon>Bacillati</taxon>
        <taxon>Bacillota</taxon>
        <taxon>Clostridia</taxon>
        <taxon>Eubacteriales</taxon>
        <taxon>Eubacteriales Family XII. Incertae Sedis</taxon>
        <taxon>Fusibacter</taxon>
    </lineage>
</organism>
<evidence type="ECO:0000313" key="7">
    <source>
        <dbReference type="Proteomes" id="UP000614200"/>
    </source>
</evidence>
<comment type="caution">
    <text evidence="6">The sequence shown here is derived from an EMBL/GenBank/DDBJ whole genome shotgun (WGS) entry which is preliminary data.</text>
</comment>
<name>A0ABR9ZXV9_9FIRM</name>
<dbReference type="PANTHER" id="PTHR47683">
    <property type="entry name" value="PSEUDOURIDINE SYNTHASE FAMILY PROTEIN-RELATED"/>
    <property type="match status" value="1"/>
</dbReference>
<sequence>MRINKYLSASGVCSRRKADEIIDQGAVTINGELATKGSQVTPEDDVCVNGKTITGKEKNIYIAFNKPIGIECTTNLAVKDNIISYINYPERIFPVGRLDKNSEGLILLTNDGELSNEILKARHYHEKEYIVTVDHRISEAFLEKMRNGVEILDTTTRPCEVELLRSNMFKIILTQGLNRQIRRMCEALEYKVVKLRRVRIINIEIGDLEKGKWRYLSADELKRLKMMVKK</sequence>
<gene>
    <name evidence="6" type="ORF">ISU02_19610</name>
</gene>
<dbReference type="InterPro" id="IPR000748">
    <property type="entry name" value="PsdUridine_synth_RsuA/RluB/E/F"/>
</dbReference>
<dbReference type="Gene3D" id="3.30.70.580">
    <property type="entry name" value="Pseudouridine synthase I, catalytic domain, N-terminal subdomain"/>
    <property type="match status" value="1"/>
</dbReference>
<evidence type="ECO:0000256" key="4">
    <source>
        <dbReference type="RuleBase" id="RU003887"/>
    </source>
</evidence>
<dbReference type="InterPro" id="IPR002942">
    <property type="entry name" value="S4_RNA-bd"/>
</dbReference>
<dbReference type="InterPro" id="IPR020094">
    <property type="entry name" value="TruA/RsuA/RluB/E/F_N"/>
</dbReference>
<dbReference type="PROSITE" id="PS01149">
    <property type="entry name" value="PSI_RSU"/>
    <property type="match status" value="1"/>
</dbReference>
<keyword evidence="7" id="KW-1185">Reference proteome</keyword>
<dbReference type="SUPFAM" id="SSF55120">
    <property type="entry name" value="Pseudouridine synthase"/>
    <property type="match status" value="1"/>
</dbReference>
<dbReference type="CDD" id="cd02554">
    <property type="entry name" value="PseudoU_synth_RluF"/>
    <property type="match status" value="1"/>
</dbReference>
<dbReference type="InterPro" id="IPR042092">
    <property type="entry name" value="PsdUridine_s_RsuA/RluB/E/F_cat"/>
</dbReference>
<dbReference type="Proteomes" id="UP000614200">
    <property type="component" value="Unassembled WGS sequence"/>
</dbReference>
<dbReference type="InterPro" id="IPR020103">
    <property type="entry name" value="PsdUridine_synth_cat_dom_sf"/>
</dbReference>
<proteinExistence type="inferred from homology"/>
<dbReference type="PANTHER" id="PTHR47683:SF2">
    <property type="entry name" value="RNA-BINDING S4 DOMAIN-CONTAINING PROTEIN"/>
    <property type="match status" value="1"/>
</dbReference>
<dbReference type="InterPro" id="IPR006145">
    <property type="entry name" value="PsdUridine_synth_RsuA/RluA"/>
</dbReference>
<dbReference type="CDD" id="cd00165">
    <property type="entry name" value="S4"/>
    <property type="match status" value="1"/>
</dbReference>